<sequence length="256" mass="27909">MSTLFISHGAPSLVLEPGKTGDMLAALGQSLPRPEAILAVSAHWDTQQPRISTAPHPETIHDFGGFPPAMYAMQYPAPGAPELAQRVAEKLALHDIPVNLDPIRGLDHGAWVPLMLMYPDADIPVTQLSIQSHAGPRAHYALGQALAGLQSQKVMLMCSGAITHNLHDFFTAERDAEALHYVQAFSDWMAEKIAENDIEALLNYRRLAPGGVRAHPHEDHLMPLFVALGAAAGKHSTRHQPETTYGFLAMDAYLWP</sequence>
<dbReference type="CDD" id="cd07363">
    <property type="entry name" value="45_DOPA_Dioxygenase"/>
    <property type="match status" value="1"/>
</dbReference>
<evidence type="ECO:0000313" key="8">
    <source>
        <dbReference type="Proteomes" id="UP001617669"/>
    </source>
</evidence>
<proteinExistence type="inferred from homology"/>
<dbReference type="PANTHER" id="PTHR30096">
    <property type="entry name" value="4,5-DOPA DIOXYGENASE EXTRADIOL-LIKE PROTEIN"/>
    <property type="match status" value="1"/>
</dbReference>
<comment type="caution">
    <text evidence="7">The sequence shown here is derived from an EMBL/GenBank/DDBJ whole genome shotgun (WGS) entry which is preliminary data.</text>
</comment>
<keyword evidence="4" id="KW-0862">Zinc</keyword>
<protein>
    <submittedName>
        <fullName evidence="7">DODA-type extradiol aromatic ring-opening family dioxygenase</fullName>
        <ecNumber evidence="7">1.13.-.-</ecNumber>
    </submittedName>
</protein>
<reference evidence="7 8" key="1">
    <citation type="submission" date="2024-11" db="EMBL/GenBank/DDBJ databases">
        <authorList>
            <person name="Kaparullina E.N."/>
            <person name="Delegan Y.A."/>
            <person name="Doronina N.V."/>
        </authorList>
    </citation>
    <scope>NUCLEOTIDE SEQUENCE [LARGE SCALE GENOMIC DNA]</scope>
    <source>
        <strain evidence="7 8">7sh_L</strain>
    </source>
</reference>
<dbReference type="Proteomes" id="UP001617669">
    <property type="component" value="Unassembled WGS sequence"/>
</dbReference>
<evidence type="ECO:0000256" key="4">
    <source>
        <dbReference type="ARBA" id="ARBA00022833"/>
    </source>
</evidence>
<dbReference type="Gene3D" id="3.40.830.10">
    <property type="entry name" value="LigB-like"/>
    <property type="match status" value="1"/>
</dbReference>
<name>A0ABW8GMR5_9PROT</name>
<comment type="similarity">
    <text evidence="2">Belongs to the DODA-type extradiol aromatic ring-opening dioxygenase family.</text>
</comment>
<keyword evidence="7" id="KW-0223">Dioxygenase</keyword>
<accession>A0ABW8GMR5</accession>
<dbReference type="PANTHER" id="PTHR30096:SF0">
    <property type="entry name" value="4,5-DOPA DIOXYGENASE EXTRADIOL-LIKE PROTEIN"/>
    <property type="match status" value="1"/>
</dbReference>
<dbReference type="InterPro" id="IPR014436">
    <property type="entry name" value="Extradiol_dOase_DODA"/>
</dbReference>
<keyword evidence="5 7" id="KW-0560">Oxidoreductase</keyword>
<organism evidence="7 8">
    <name type="scientific">Methylobacillus methanolivorans</name>
    <dbReference type="NCBI Taxonomy" id="1848927"/>
    <lineage>
        <taxon>Bacteria</taxon>
        <taxon>Pseudomonadati</taxon>
        <taxon>Pseudomonadota</taxon>
        <taxon>Betaproteobacteria</taxon>
        <taxon>Nitrosomonadales</taxon>
        <taxon>Methylophilaceae</taxon>
        <taxon>Methylobacillus</taxon>
    </lineage>
</organism>
<dbReference type="EC" id="1.13.-.-" evidence="7"/>
<dbReference type="EMBL" id="JBIWXY010000002">
    <property type="protein sequence ID" value="MFJ5446665.1"/>
    <property type="molecule type" value="Genomic_DNA"/>
</dbReference>
<dbReference type="InterPro" id="IPR004183">
    <property type="entry name" value="Xdiol_dOase_suB"/>
</dbReference>
<keyword evidence="3" id="KW-0479">Metal-binding</keyword>
<dbReference type="RefSeq" id="WP_400882426.1">
    <property type="nucleotide sequence ID" value="NZ_JBIWXY010000002.1"/>
</dbReference>
<dbReference type="PIRSF" id="PIRSF006157">
    <property type="entry name" value="Doxgns_DODA"/>
    <property type="match status" value="1"/>
</dbReference>
<evidence type="ECO:0000256" key="2">
    <source>
        <dbReference type="ARBA" id="ARBA00007581"/>
    </source>
</evidence>
<evidence type="ECO:0000256" key="5">
    <source>
        <dbReference type="ARBA" id="ARBA00023002"/>
    </source>
</evidence>
<comment type="cofactor">
    <cofactor evidence="1">
        <name>Zn(2+)</name>
        <dbReference type="ChEBI" id="CHEBI:29105"/>
    </cofactor>
</comment>
<dbReference type="GO" id="GO:0051213">
    <property type="term" value="F:dioxygenase activity"/>
    <property type="evidence" value="ECO:0007669"/>
    <property type="project" value="UniProtKB-KW"/>
</dbReference>
<dbReference type="Pfam" id="PF02900">
    <property type="entry name" value="LigB"/>
    <property type="match status" value="1"/>
</dbReference>
<gene>
    <name evidence="7" type="ORF">ACIKP9_10545</name>
</gene>
<evidence type="ECO:0000256" key="1">
    <source>
        <dbReference type="ARBA" id="ARBA00001947"/>
    </source>
</evidence>
<keyword evidence="8" id="KW-1185">Reference proteome</keyword>
<evidence type="ECO:0000259" key="6">
    <source>
        <dbReference type="Pfam" id="PF02900"/>
    </source>
</evidence>
<feature type="domain" description="Extradiol ring-cleavage dioxygenase class III enzyme subunit B" evidence="6">
    <location>
        <begin position="32"/>
        <end position="240"/>
    </location>
</feature>
<dbReference type="SUPFAM" id="SSF53213">
    <property type="entry name" value="LigB-like"/>
    <property type="match status" value="1"/>
</dbReference>
<evidence type="ECO:0000256" key="3">
    <source>
        <dbReference type="ARBA" id="ARBA00022723"/>
    </source>
</evidence>
<evidence type="ECO:0000313" key="7">
    <source>
        <dbReference type="EMBL" id="MFJ5446665.1"/>
    </source>
</evidence>